<dbReference type="InterPro" id="IPR014032">
    <property type="entry name" value="Peptidase_A24A_bac"/>
</dbReference>
<keyword evidence="3" id="KW-0472">Membrane</keyword>
<feature type="transmembrane region" description="Helical" evidence="3">
    <location>
        <begin position="81"/>
        <end position="102"/>
    </location>
</feature>
<accession>A0AAW4JE82</accession>
<sequence>MGAPPYLLELCAAVAVTTVLLAAPTTPVLLAGLWWAGCAVPLVFIDAQVHRLPNVITLPAAVGVFALLTVDAAVTDRWEHVLSAAICAVVTITVFVSTGLILGKRGMGLGDAKLILSVTALLGWWGWGAAFGAVFLGFLGAGLVGVVLLATGRVRRGAHIPMGPFFIAGALVMLALMA</sequence>
<feature type="transmembrane region" description="Helical" evidence="3">
    <location>
        <begin position="56"/>
        <end position="75"/>
    </location>
</feature>
<dbReference type="GO" id="GO:0004190">
    <property type="term" value="F:aspartic-type endopeptidase activity"/>
    <property type="evidence" value="ECO:0007669"/>
    <property type="project" value="InterPro"/>
</dbReference>
<proteinExistence type="inferred from homology"/>
<keyword evidence="3" id="KW-1133">Transmembrane helix</keyword>
<dbReference type="GO" id="GO:0006465">
    <property type="term" value="P:signal peptide processing"/>
    <property type="evidence" value="ECO:0007669"/>
    <property type="project" value="TreeGrafter"/>
</dbReference>
<dbReference type="PANTHER" id="PTHR30487:SF0">
    <property type="entry name" value="PREPILIN LEADER PEPTIDASE_N-METHYLTRANSFERASE-RELATED"/>
    <property type="match status" value="1"/>
</dbReference>
<dbReference type="PRINTS" id="PR00864">
    <property type="entry name" value="PREPILNPTASE"/>
</dbReference>
<evidence type="ECO:0000259" key="4">
    <source>
        <dbReference type="Pfam" id="PF01478"/>
    </source>
</evidence>
<dbReference type="AlphaFoldDB" id="A0AAW4JE82"/>
<name>A0AAW4JE82_9ACTN</name>
<dbReference type="Proteomes" id="UP000669887">
    <property type="component" value="Unassembled WGS sequence"/>
</dbReference>
<keyword evidence="3" id="KW-0812">Transmembrane</keyword>
<gene>
    <name evidence="5" type="ORF">J5U46_08435</name>
</gene>
<dbReference type="InterPro" id="IPR050882">
    <property type="entry name" value="Prepilin_peptidase/N-MTase"/>
</dbReference>
<protein>
    <submittedName>
        <fullName evidence="5">Prepilin peptidase</fullName>
    </submittedName>
</protein>
<dbReference type="Pfam" id="PF01478">
    <property type="entry name" value="Peptidase_A24"/>
    <property type="match status" value="1"/>
</dbReference>
<evidence type="ECO:0000256" key="1">
    <source>
        <dbReference type="ARBA" id="ARBA00005801"/>
    </source>
</evidence>
<dbReference type="PANTHER" id="PTHR30487">
    <property type="entry name" value="TYPE 4 PREPILIN-LIKE PROTEINS LEADER PEPTIDE-PROCESSING ENZYME"/>
    <property type="match status" value="1"/>
</dbReference>
<dbReference type="RefSeq" id="WP_208576825.1">
    <property type="nucleotide sequence ID" value="NZ_JAGFVQ010000011.1"/>
</dbReference>
<comment type="caution">
    <text evidence="5">The sequence shown here is derived from an EMBL/GenBank/DDBJ whole genome shotgun (WGS) entry which is preliminary data.</text>
</comment>
<organism evidence="5 6">
    <name type="scientific">Micromonospora tulbaghiae</name>
    <dbReference type="NCBI Taxonomy" id="479978"/>
    <lineage>
        <taxon>Bacteria</taxon>
        <taxon>Bacillati</taxon>
        <taxon>Actinomycetota</taxon>
        <taxon>Actinomycetes</taxon>
        <taxon>Micromonosporales</taxon>
        <taxon>Micromonosporaceae</taxon>
        <taxon>Micromonospora</taxon>
    </lineage>
</organism>
<evidence type="ECO:0000256" key="3">
    <source>
        <dbReference type="SAM" id="Phobius"/>
    </source>
</evidence>
<evidence type="ECO:0000256" key="2">
    <source>
        <dbReference type="RuleBase" id="RU003793"/>
    </source>
</evidence>
<feature type="domain" description="Prepilin type IV endopeptidase peptidase" evidence="4">
    <location>
        <begin position="40"/>
        <end position="146"/>
    </location>
</feature>
<feature type="transmembrane region" description="Helical" evidence="3">
    <location>
        <begin position="158"/>
        <end position="177"/>
    </location>
</feature>
<comment type="similarity">
    <text evidence="1 2">Belongs to the peptidase A24 family.</text>
</comment>
<dbReference type="EMBL" id="JAGFVQ010000011">
    <property type="protein sequence ID" value="MBO4140167.1"/>
    <property type="molecule type" value="Genomic_DNA"/>
</dbReference>
<evidence type="ECO:0000313" key="6">
    <source>
        <dbReference type="Proteomes" id="UP000669887"/>
    </source>
</evidence>
<dbReference type="Gene3D" id="1.20.120.1220">
    <property type="match status" value="1"/>
</dbReference>
<dbReference type="GO" id="GO:0005886">
    <property type="term" value="C:plasma membrane"/>
    <property type="evidence" value="ECO:0007669"/>
    <property type="project" value="TreeGrafter"/>
</dbReference>
<dbReference type="InterPro" id="IPR000045">
    <property type="entry name" value="Prepilin_IV_endopep_pep"/>
</dbReference>
<evidence type="ECO:0000313" key="5">
    <source>
        <dbReference type="EMBL" id="MBO4140167.1"/>
    </source>
</evidence>
<feature type="transmembrane region" description="Helical" evidence="3">
    <location>
        <begin position="133"/>
        <end position="151"/>
    </location>
</feature>
<reference evidence="5" key="1">
    <citation type="submission" date="2021-03" db="EMBL/GenBank/DDBJ databases">
        <title>X isolated from Micromonospora tulbaghiae.</title>
        <authorList>
            <person name="Stennett H.L."/>
        </authorList>
    </citation>
    <scope>NUCLEOTIDE SEQUENCE</scope>
    <source>
        <strain evidence="5">28M1-20</strain>
    </source>
</reference>